<evidence type="ECO:0000256" key="9">
    <source>
        <dbReference type="ARBA" id="ARBA00023167"/>
    </source>
</evidence>
<evidence type="ECO:0000313" key="11">
    <source>
        <dbReference type="EMBL" id="MCS3902668.1"/>
    </source>
</evidence>
<dbReference type="Pfam" id="PF00126">
    <property type="entry name" value="HTH_1"/>
    <property type="match status" value="1"/>
</dbReference>
<evidence type="ECO:0000256" key="5">
    <source>
        <dbReference type="ARBA" id="ARBA00022605"/>
    </source>
</evidence>
<dbReference type="GO" id="GO:0003677">
    <property type="term" value="F:DNA binding"/>
    <property type="evidence" value="ECO:0007669"/>
    <property type="project" value="UniProtKB-KW"/>
</dbReference>
<dbReference type="InterPro" id="IPR005119">
    <property type="entry name" value="LysR_subst-bd"/>
</dbReference>
<comment type="subcellular location">
    <subcellularLocation>
        <location evidence="1">Cytoplasm</location>
    </subcellularLocation>
</comment>
<proteinExistence type="inferred from homology"/>
<dbReference type="Pfam" id="PF03466">
    <property type="entry name" value="LysR_substrate"/>
    <property type="match status" value="1"/>
</dbReference>
<keyword evidence="8" id="KW-0804">Transcription</keyword>
<evidence type="ECO:0000256" key="2">
    <source>
        <dbReference type="ARBA" id="ARBA00009437"/>
    </source>
</evidence>
<feature type="domain" description="HTH lysR-type" evidence="10">
    <location>
        <begin position="10"/>
        <end position="68"/>
    </location>
</feature>
<sequence>MTEQNARLHLEMRHLRTLLAIRDTGSIASAAKRLHLTQSALSHQLKGLENELGTPILARHKRRSIRFTAAGQRLLQLADDILPRIEAAERDIHDLAAGDRGRLHISIECHSCFDWLLPAMDRYREAWPQIELDLSLAYSLDPLPALLDGVIDMVITSDPMSHAGVSYSALFRYQSVLVMANDHPLGERDHIEPADLVNETLLTYPVARQRLDVFRHFLEPAGVEVAAIRTAELTSMIVQLVASRRGVAVLPSWAIEKYRADDYIRTRPLGGDGMWSTLYSAVRREQASLPFVQAFTELARDLTHAQLDGIKPATVEE</sequence>
<evidence type="ECO:0000256" key="4">
    <source>
        <dbReference type="ARBA" id="ARBA00022490"/>
    </source>
</evidence>
<dbReference type="PRINTS" id="PR00039">
    <property type="entry name" value="HTHLYSR"/>
</dbReference>
<dbReference type="PANTHER" id="PTHR30346:SF28">
    <property type="entry name" value="HTH-TYPE TRANSCRIPTIONAL REGULATOR CYNR"/>
    <property type="match status" value="1"/>
</dbReference>
<organism evidence="11 12">
    <name type="scientific">Methylohalomonas lacus</name>
    <dbReference type="NCBI Taxonomy" id="398773"/>
    <lineage>
        <taxon>Bacteria</taxon>
        <taxon>Pseudomonadati</taxon>
        <taxon>Pseudomonadota</taxon>
        <taxon>Gammaproteobacteria</taxon>
        <taxon>Methylohalomonadales</taxon>
        <taxon>Methylohalomonadaceae</taxon>
        <taxon>Methylohalomonas</taxon>
    </lineage>
</organism>
<keyword evidence="9" id="KW-0486">Methionine biosynthesis</keyword>
<dbReference type="SUPFAM" id="SSF46785">
    <property type="entry name" value="Winged helix' DNA-binding domain"/>
    <property type="match status" value="1"/>
</dbReference>
<dbReference type="GO" id="GO:0003700">
    <property type="term" value="F:DNA-binding transcription factor activity"/>
    <property type="evidence" value="ECO:0007669"/>
    <property type="project" value="InterPro"/>
</dbReference>
<keyword evidence="5" id="KW-0028">Amino-acid biosynthesis</keyword>
<dbReference type="Gene3D" id="1.10.10.10">
    <property type="entry name" value="Winged helix-like DNA-binding domain superfamily/Winged helix DNA-binding domain"/>
    <property type="match status" value="1"/>
</dbReference>
<keyword evidence="12" id="KW-1185">Reference proteome</keyword>
<dbReference type="EMBL" id="JANUCT010000004">
    <property type="protein sequence ID" value="MCS3902668.1"/>
    <property type="molecule type" value="Genomic_DNA"/>
</dbReference>
<dbReference type="GO" id="GO:0005737">
    <property type="term" value="C:cytoplasm"/>
    <property type="evidence" value="ECO:0007669"/>
    <property type="project" value="UniProtKB-SubCell"/>
</dbReference>
<reference evidence="11" key="1">
    <citation type="submission" date="2022-08" db="EMBL/GenBank/DDBJ databases">
        <title>Genomic Encyclopedia of Type Strains, Phase III (KMG-III): the genomes of soil and plant-associated and newly described type strains.</title>
        <authorList>
            <person name="Whitman W."/>
        </authorList>
    </citation>
    <scope>NUCLEOTIDE SEQUENCE</scope>
    <source>
        <strain evidence="11">HMT 1</strain>
    </source>
</reference>
<keyword evidence="7" id="KW-0238">DNA-binding</keyword>
<dbReference type="InterPro" id="IPR000847">
    <property type="entry name" value="LysR_HTH_N"/>
</dbReference>
<name>A0AAE3HLK2_9GAMM</name>
<evidence type="ECO:0000259" key="10">
    <source>
        <dbReference type="PROSITE" id="PS50931"/>
    </source>
</evidence>
<gene>
    <name evidence="11" type="ORF">J2T55_000672</name>
</gene>
<dbReference type="Proteomes" id="UP001204445">
    <property type="component" value="Unassembled WGS sequence"/>
</dbReference>
<dbReference type="InterPro" id="IPR037406">
    <property type="entry name" value="MetR_PBP2"/>
</dbReference>
<dbReference type="PROSITE" id="PS50931">
    <property type="entry name" value="HTH_LYSR"/>
    <property type="match status" value="1"/>
</dbReference>
<dbReference type="Gene3D" id="3.40.190.10">
    <property type="entry name" value="Periplasmic binding protein-like II"/>
    <property type="match status" value="1"/>
</dbReference>
<evidence type="ECO:0000256" key="8">
    <source>
        <dbReference type="ARBA" id="ARBA00023163"/>
    </source>
</evidence>
<accession>A0AAE3HLK2</accession>
<evidence type="ECO:0000256" key="7">
    <source>
        <dbReference type="ARBA" id="ARBA00023125"/>
    </source>
</evidence>
<dbReference type="CDD" id="cd08441">
    <property type="entry name" value="PBP2_MetR"/>
    <property type="match status" value="1"/>
</dbReference>
<evidence type="ECO:0000256" key="1">
    <source>
        <dbReference type="ARBA" id="ARBA00004496"/>
    </source>
</evidence>
<dbReference type="SUPFAM" id="SSF53850">
    <property type="entry name" value="Periplasmic binding protein-like II"/>
    <property type="match status" value="1"/>
</dbReference>
<dbReference type="RefSeq" id="WP_259054227.1">
    <property type="nucleotide sequence ID" value="NZ_JANUCT010000004.1"/>
</dbReference>
<dbReference type="GO" id="GO:0032993">
    <property type="term" value="C:protein-DNA complex"/>
    <property type="evidence" value="ECO:0007669"/>
    <property type="project" value="TreeGrafter"/>
</dbReference>
<evidence type="ECO:0000256" key="6">
    <source>
        <dbReference type="ARBA" id="ARBA00023015"/>
    </source>
</evidence>
<dbReference type="InterPro" id="IPR036388">
    <property type="entry name" value="WH-like_DNA-bd_sf"/>
</dbReference>
<evidence type="ECO:0000256" key="3">
    <source>
        <dbReference type="ARBA" id="ARBA00019365"/>
    </source>
</evidence>
<dbReference type="FunFam" id="1.10.10.10:FF:000001">
    <property type="entry name" value="LysR family transcriptional regulator"/>
    <property type="match status" value="1"/>
</dbReference>
<dbReference type="GO" id="GO:0009086">
    <property type="term" value="P:methionine biosynthetic process"/>
    <property type="evidence" value="ECO:0007669"/>
    <property type="project" value="UniProtKB-KW"/>
</dbReference>
<evidence type="ECO:0000313" key="12">
    <source>
        <dbReference type="Proteomes" id="UP001204445"/>
    </source>
</evidence>
<comment type="similarity">
    <text evidence="2">Belongs to the LysR transcriptional regulatory family.</text>
</comment>
<keyword evidence="4" id="KW-0963">Cytoplasm</keyword>
<dbReference type="AlphaFoldDB" id="A0AAE3HLK2"/>
<keyword evidence="6" id="KW-0805">Transcription regulation</keyword>
<comment type="caution">
    <text evidence="11">The sequence shown here is derived from an EMBL/GenBank/DDBJ whole genome shotgun (WGS) entry which is preliminary data.</text>
</comment>
<dbReference type="PANTHER" id="PTHR30346">
    <property type="entry name" value="TRANSCRIPTIONAL DUAL REGULATOR HCAR-RELATED"/>
    <property type="match status" value="1"/>
</dbReference>
<protein>
    <recommendedName>
        <fullName evidence="3">HTH-type transcriptional regulator MetR</fullName>
    </recommendedName>
</protein>
<dbReference type="InterPro" id="IPR036390">
    <property type="entry name" value="WH_DNA-bd_sf"/>
</dbReference>